<evidence type="ECO:0000313" key="2">
    <source>
        <dbReference type="Proteomes" id="UP000324800"/>
    </source>
</evidence>
<protein>
    <submittedName>
        <fullName evidence="1">Uncharacterized protein</fullName>
    </submittedName>
</protein>
<feature type="non-terminal residue" evidence="1">
    <location>
        <position position="1"/>
    </location>
</feature>
<gene>
    <name evidence="1" type="ORF">EZS28_006687</name>
</gene>
<dbReference type="EMBL" id="SNRW01001104">
    <property type="protein sequence ID" value="KAA6397783.1"/>
    <property type="molecule type" value="Genomic_DNA"/>
</dbReference>
<evidence type="ECO:0000313" key="1">
    <source>
        <dbReference type="EMBL" id="KAA6397783.1"/>
    </source>
</evidence>
<proteinExistence type="predicted"/>
<dbReference type="AlphaFoldDB" id="A0A5J4WSJ7"/>
<reference evidence="1 2" key="1">
    <citation type="submission" date="2019-03" db="EMBL/GenBank/DDBJ databases">
        <title>Single cell metagenomics reveals metabolic interactions within the superorganism composed of flagellate Streblomastix strix and complex community of Bacteroidetes bacteria on its surface.</title>
        <authorList>
            <person name="Treitli S.C."/>
            <person name="Kolisko M."/>
            <person name="Husnik F."/>
            <person name="Keeling P."/>
            <person name="Hampl V."/>
        </authorList>
    </citation>
    <scope>NUCLEOTIDE SEQUENCE [LARGE SCALE GENOMIC DNA]</scope>
    <source>
        <strain evidence="1">ST1C</strain>
    </source>
</reference>
<organism evidence="1 2">
    <name type="scientific">Streblomastix strix</name>
    <dbReference type="NCBI Taxonomy" id="222440"/>
    <lineage>
        <taxon>Eukaryota</taxon>
        <taxon>Metamonada</taxon>
        <taxon>Preaxostyla</taxon>
        <taxon>Oxymonadida</taxon>
        <taxon>Streblomastigidae</taxon>
        <taxon>Streblomastix</taxon>
    </lineage>
</organism>
<comment type="caution">
    <text evidence="1">The sequence shown here is derived from an EMBL/GenBank/DDBJ whole genome shotgun (WGS) entry which is preliminary data.</text>
</comment>
<dbReference type="Proteomes" id="UP000324800">
    <property type="component" value="Unassembled WGS sequence"/>
</dbReference>
<name>A0A5J4WSJ7_9EUKA</name>
<accession>A0A5J4WSJ7</accession>
<sequence>LVGGQDLYDGQNENGANYLVNMSSAIKQIDLEGIFQSIHKC</sequence>